<proteinExistence type="predicted"/>
<dbReference type="EMBL" id="CP049866">
    <property type="protein sequence ID" value="QIK74342.1"/>
    <property type="molecule type" value="Genomic_DNA"/>
</dbReference>
<dbReference type="InterPro" id="IPR023393">
    <property type="entry name" value="START-like_dom_sf"/>
</dbReference>
<gene>
    <name evidence="1" type="ORF">G7071_01685</name>
</gene>
<dbReference type="InterPro" id="IPR019587">
    <property type="entry name" value="Polyketide_cyclase/dehydratase"/>
</dbReference>
<dbReference type="SUPFAM" id="SSF55961">
    <property type="entry name" value="Bet v1-like"/>
    <property type="match status" value="1"/>
</dbReference>
<name>A0A6G7YBZ5_9ACTN</name>
<sequence>MRISAAGPATTQQVWERFTRTDLWPTWAPQLRRVTCPDSVITAGSRGTAHGPALLRIPFEVLVVDRDELRWVWRVGRPLGVTMEHGVDKVPEGARAWVDLPIALAPYAPLAHLALRRLVRR</sequence>
<reference evidence="1 2" key="1">
    <citation type="submission" date="2020-03" db="EMBL/GenBank/DDBJ databases">
        <title>Nocardioides sp. nov., isolated from fish.</title>
        <authorList>
            <person name="Hyun D.-W."/>
            <person name="Bae J.-W."/>
        </authorList>
    </citation>
    <scope>NUCLEOTIDE SEQUENCE [LARGE SCALE GENOMIC DNA]</scope>
    <source>
        <strain evidence="1 2">HDW12A</strain>
    </source>
</reference>
<dbReference type="AlphaFoldDB" id="A0A6G7YBZ5"/>
<accession>A0A6G7YBZ5</accession>
<dbReference type="RefSeq" id="WP_166314076.1">
    <property type="nucleotide sequence ID" value="NZ_CP049866.1"/>
</dbReference>
<dbReference type="KEGG" id="npi:G7071_01685"/>
<evidence type="ECO:0000313" key="2">
    <source>
        <dbReference type="Proteomes" id="UP000502035"/>
    </source>
</evidence>
<keyword evidence="2" id="KW-1185">Reference proteome</keyword>
<evidence type="ECO:0000313" key="1">
    <source>
        <dbReference type="EMBL" id="QIK74342.1"/>
    </source>
</evidence>
<dbReference type="Gene3D" id="3.30.530.20">
    <property type="match status" value="1"/>
</dbReference>
<organism evidence="1 2">
    <name type="scientific">Nocardioides piscis</name>
    <dbReference type="NCBI Taxonomy" id="2714938"/>
    <lineage>
        <taxon>Bacteria</taxon>
        <taxon>Bacillati</taxon>
        <taxon>Actinomycetota</taxon>
        <taxon>Actinomycetes</taxon>
        <taxon>Propionibacteriales</taxon>
        <taxon>Nocardioidaceae</taxon>
        <taxon>Nocardioides</taxon>
    </lineage>
</organism>
<dbReference type="Proteomes" id="UP000502035">
    <property type="component" value="Chromosome"/>
</dbReference>
<evidence type="ECO:0008006" key="3">
    <source>
        <dbReference type="Google" id="ProtNLM"/>
    </source>
</evidence>
<protein>
    <recommendedName>
        <fullName evidence="3">SRPBCC family protein</fullName>
    </recommendedName>
</protein>
<dbReference type="Pfam" id="PF10604">
    <property type="entry name" value="Polyketide_cyc2"/>
    <property type="match status" value="1"/>
</dbReference>